<evidence type="ECO:0000256" key="3">
    <source>
        <dbReference type="ARBA" id="ARBA00023082"/>
    </source>
</evidence>
<dbReference type="EMBL" id="DSVQ01000019">
    <property type="protein sequence ID" value="HGT41194.1"/>
    <property type="molecule type" value="Genomic_DNA"/>
</dbReference>
<evidence type="ECO:0000256" key="2">
    <source>
        <dbReference type="ARBA" id="ARBA00023015"/>
    </source>
</evidence>
<dbReference type="AlphaFoldDB" id="A0A7C4LNK6"/>
<dbReference type="Pfam" id="PF08281">
    <property type="entry name" value="Sigma70_r4_2"/>
    <property type="match status" value="1"/>
</dbReference>
<name>A0A7C4LNK6_9PLAN</name>
<accession>A0A7C4LNK6</accession>
<evidence type="ECO:0000256" key="5">
    <source>
        <dbReference type="ARBA" id="ARBA00023163"/>
    </source>
</evidence>
<sequence>MAHTDEDLMQQVQAGRHAAFEELVARYRPALVRVAVSKLGDRGLGEDAAQETLLAAFAARHTFNPRYSFRTWLWTILLRLCALQWKKQRARWTSQSIGNSLGAEELPATGESALDGLLRHERSALLLRALAALPEPQADALRLRFFAGLSYDEIAATMGSSVSGAKQRVKHGLERLAERLRTLQGVES</sequence>
<evidence type="ECO:0000256" key="4">
    <source>
        <dbReference type="ARBA" id="ARBA00023125"/>
    </source>
</evidence>
<dbReference type="InterPro" id="IPR013324">
    <property type="entry name" value="RNA_pol_sigma_r3/r4-like"/>
</dbReference>
<keyword evidence="2" id="KW-0805">Transcription regulation</keyword>
<dbReference type="InterPro" id="IPR013249">
    <property type="entry name" value="RNA_pol_sigma70_r4_t2"/>
</dbReference>
<evidence type="ECO:0000259" key="7">
    <source>
        <dbReference type="Pfam" id="PF08281"/>
    </source>
</evidence>
<dbReference type="InterPro" id="IPR007627">
    <property type="entry name" value="RNA_pol_sigma70_r2"/>
</dbReference>
<dbReference type="GO" id="GO:0016987">
    <property type="term" value="F:sigma factor activity"/>
    <property type="evidence" value="ECO:0007669"/>
    <property type="project" value="UniProtKB-KW"/>
</dbReference>
<reference evidence="8" key="1">
    <citation type="journal article" date="2020" name="mSystems">
        <title>Genome- and Community-Level Interaction Insights into Carbon Utilization and Element Cycling Functions of Hydrothermarchaeota in Hydrothermal Sediment.</title>
        <authorList>
            <person name="Zhou Z."/>
            <person name="Liu Y."/>
            <person name="Xu W."/>
            <person name="Pan J."/>
            <person name="Luo Z.H."/>
            <person name="Li M."/>
        </authorList>
    </citation>
    <scope>NUCLEOTIDE SEQUENCE [LARGE SCALE GENOMIC DNA]</scope>
    <source>
        <strain evidence="8">SpSt-508</strain>
    </source>
</reference>
<feature type="domain" description="RNA polymerase sigma-70 region 2" evidence="6">
    <location>
        <begin position="23"/>
        <end position="89"/>
    </location>
</feature>
<protein>
    <submittedName>
        <fullName evidence="8">RNA polymerase sigma factor</fullName>
    </submittedName>
</protein>
<dbReference type="NCBIfam" id="TIGR02937">
    <property type="entry name" value="sigma70-ECF"/>
    <property type="match status" value="1"/>
</dbReference>
<dbReference type="GO" id="GO:0003677">
    <property type="term" value="F:DNA binding"/>
    <property type="evidence" value="ECO:0007669"/>
    <property type="project" value="UniProtKB-KW"/>
</dbReference>
<comment type="caution">
    <text evidence="8">The sequence shown here is derived from an EMBL/GenBank/DDBJ whole genome shotgun (WGS) entry which is preliminary data.</text>
</comment>
<dbReference type="Gene3D" id="1.10.10.10">
    <property type="entry name" value="Winged helix-like DNA-binding domain superfamily/Winged helix DNA-binding domain"/>
    <property type="match status" value="1"/>
</dbReference>
<dbReference type="GO" id="GO:0006352">
    <property type="term" value="P:DNA-templated transcription initiation"/>
    <property type="evidence" value="ECO:0007669"/>
    <property type="project" value="InterPro"/>
</dbReference>
<evidence type="ECO:0000259" key="6">
    <source>
        <dbReference type="Pfam" id="PF04542"/>
    </source>
</evidence>
<organism evidence="8">
    <name type="scientific">Schlesneria paludicola</name>
    <dbReference type="NCBI Taxonomy" id="360056"/>
    <lineage>
        <taxon>Bacteria</taxon>
        <taxon>Pseudomonadati</taxon>
        <taxon>Planctomycetota</taxon>
        <taxon>Planctomycetia</taxon>
        <taxon>Planctomycetales</taxon>
        <taxon>Planctomycetaceae</taxon>
        <taxon>Schlesneria</taxon>
    </lineage>
</organism>
<comment type="similarity">
    <text evidence="1">Belongs to the sigma-70 factor family. ECF subfamily.</text>
</comment>
<keyword evidence="3" id="KW-0731">Sigma factor</keyword>
<dbReference type="Gene3D" id="1.10.1740.10">
    <property type="match status" value="1"/>
</dbReference>
<dbReference type="SUPFAM" id="SSF88659">
    <property type="entry name" value="Sigma3 and sigma4 domains of RNA polymerase sigma factors"/>
    <property type="match status" value="1"/>
</dbReference>
<gene>
    <name evidence="8" type="ORF">ENS64_18255</name>
</gene>
<dbReference type="SUPFAM" id="SSF88946">
    <property type="entry name" value="Sigma2 domain of RNA polymerase sigma factors"/>
    <property type="match status" value="1"/>
</dbReference>
<evidence type="ECO:0000313" key="8">
    <source>
        <dbReference type="EMBL" id="HGT41194.1"/>
    </source>
</evidence>
<proteinExistence type="inferred from homology"/>
<dbReference type="PANTHER" id="PTHR43133:SF8">
    <property type="entry name" value="RNA POLYMERASE SIGMA FACTOR HI_1459-RELATED"/>
    <property type="match status" value="1"/>
</dbReference>
<evidence type="ECO:0000256" key="1">
    <source>
        <dbReference type="ARBA" id="ARBA00010641"/>
    </source>
</evidence>
<feature type="domain" description="RNA polymerase sigma factor 70 region 4 type 2" evidence="7">
    <location>
        <begin position="125"/>
        <end position="176"/>
    </location>
</feature>
<keyword evidence="5" id="KW-0804">Transcription</keyword>
<dbReference type="InterPro" id="IPR013325">
    <property type="entry name" value="RNA_pol_sigma_r2"/>
</dbReference>
<dbReference type="InterPro" id="IPR036388">
    <property type="entry name" value="WH-like_DNA-bd_sf"/>
</dbReference>
<dbReference type="InterPro" id="IPR014284">
    <property type="entry name" value="RNA_pol_sigma-70_dom"/>
</dbReference>
<dbReference type="InterPro" id="IPR039425">
    <property type="entry name" value="RNA_pol_sigma-70-like"/>
</dbReference>
<keyword evidence="4" id="KW-0238">DNA-binding</keyword>
<dbReference type="Pfam" id="PF04542">
    <property type="entry name" value="Sigma70_r2"/>
    <property type="match status" value="1"/>
</dbReference>
<dbReference type="PANTHER" id="PTHR43133">
    <property type="entry name" value="RNA POLYMERASE ECF-TYPE SIGMA FACTO"/>
    <property type="match status" value="1"/>
</dbReference>